<dbReference type="EMBL" id="LXQA010666582">
    <property type="protein sequence ID" value="MCI64951.1"/>
    <property type="molecule type" value="Genomic_DNA"/>
</dbReference>
<feature type="coiled-coil region" evidence="1">
    <location>
        <begin position="16"/>
        <end position="81"/>
    </location>
</feature>
<organism evidence="2 3">
    <name type="scientific">Trifolium medium</name>
    <dbReference type="NCBI Taxonomy" id="97028"/>
    <lineage>
        <taxon>Eukaryota</taxon>
        <taxon>Viridiplantae</taxon>
        <taxon>Streptophyta</taxon>
        <taxon>Embryophyta</taxon>
        <taxon>Tracheophyta</taxon>
        <taxon>Spermatophyta</taxon>
        <taxon>Magnoliopsida</taxon>
        <taxon>eudicotyledons</taxon>
        <taxon>Gunneridae</taxon>
        <taxon>Pentapetalae</taxon>
        <taxon>rosids</taxon>
        <taxon>fabids</taxon>
        <taxon>Fabales</taxon>
        <taxon>Fabaceae</taxon>
        <taxon>Papilionoideae</taxon>
        <taxon>50 kb inversion clade</taxon>
        <taxon>NPAAA clade</taxon>
        <taxon>Hologalegina</taxon>
        <taxon>IRL clade</taxon>
        <taxon>Trifolieae</taxon>
        <taxon>Trifolium</taxon>
    </lineage>
</organism>
<name>A0A392TUT7_9FABA</name>
<protein>
    <submittedName>
        <fullName evidence="2">Uncharacterized protein</fullName>
    </submittedName>
</protein>
<dbReference type="AlphaFoldDB" id="A0A392TUT7"/>
<evidence type="ECO:0000313" key="2">
    <source>
        <dbReference type="EMBL" id="MCI64951.1"/>
    </source>
</evidence>
<sequence length="84" mass="9209">TALVLNENVGVPNKELEAAKVKIAKLDAANRELGNQVVDLKGKTENFAALQGDVNRLNLQVTELEGQKKELKEGLEKLRKDMAP</sequence>
<dbReference type="Proteomes" id="UP000265520">
    <property type="component" value="Unassembled WGS sequence"/>
</dbReference>
<reference evidence="2 3" key="1">
    <citation type="journal article" date="2018" name="Front. Plant Sci.">
        <title>Red Clover (Trifolium pratense) and Zigzag Clover (T. medium) - A Picture of Genomic Similarities and Differences.</title>
        <authorList>
            <person name="Dluhosova J."/>
            <person name="Istvanek J."/>
            <person name="Nedelnik J."/>
            <person name="Repkova J."/>
        </authorList>
    </citation>
    <scope>NUCLEOTIDE SEQUENCE [LARGE SCALE GENOMIC DNA]</scope>
    <source>
        <strain evidence="3">cv. 10/8</strain>
        <tissue evidence="2">Leaf</tissue>
    </source>
</reference>
<feature type="non-terminal residue" evidence="2">
    <location>
        <position position="1"/>
    </location>
</feature>
<keyword evidence="1" id="KW-0175">Coiled coil</keyword>
<comment type="caution">
    <text evidence="2">The sequence shown here is derived from an EMBL/GenBank/DDBJ whole genome shotgun (WGS) entry which is preliminary data.</text>
</comment>
<evidence type="ECO:0000313" key="3">
    <source>
        <dbReference type="Proteomes" id="UP000265520"/>
    </source>
</evidence>
<dbReference type="Gene3D" id="1.20.5.170">
    <property type="match status" value="1"/>
</dbReference>
<feature type="non-terminal residue" evidence="2">
    <location>
        <position position="84"/>
    </location>
</feature>
<evidence type="ECO:0000256" key="1">
    <source>
        <dbReference type="SAM" id="Coils"/>
    </source>
</evidence>
<proteinExistence type="predicted"/>
<accession>A0A392TUT7</accession>
<keyword evidence="3" id="KW-1185">Reference proteome</keyword>